<comment type="caution">
    <text evidence="1">The sequence shown here is derived from an EMBL/GenBank/DDBJ whole genome shotgun (WGS) entry which is preliminary data.</text>
</comment>
<sequence length="238" mass="27226">MKPLFILALIMMCSCRSTKHMVSANPEITAVPDPISDEVYENYNLEAEPFEADYALILAEAVEIESDVVTMVESSMANMSELTEFDVHNMKVMELGKMMDSIAYDEAYDGFKIKIRSNFYSFQAIENYSSANFLKLYDKPALTAKAFNPILSQIRFHIEKIKSVLKAIEDGYGNYEFVKQVNFIDAKTSFESFVFQWSRDITKPCRFSDVCTENKDILSNLNPLIKECITNLETILKL</sequence>
<organism evidence="1 2">
    <name type="scientific">Flagellimonas eckloniae</name>
    <dbReference type="NCBI Taxonomy" id="346185"/>
    <lineage>
        <taxon>Bacteria</taxon>
        <taxon>Pseudomonadati</taxon>
        <taxon>Bacteroidota</taxon>
        <taxon>Flavobacteriia</taxon>
        <taxon>Flavobacteriales</taxon>
        <taxon>Flavobacteriaceae</taxon>
        <taxon>Flagellimonas</taxon>
    </lineage>
</organism>
<dbReference type="AlphaFoldDB" id="A0A0Q1CH23"/>
<dbReference type="EMBL" id="LCTZ01000002">
    <property type="protein sequence ID" value="KQC30228.1"/>
    <property type="molecule type" value="Genomic_DNA"/>
</dbReference>
<reference evidence="1 2" key="1">
    <citation type="submission" date="2015-04" db="EMBL/GenBank/DDBJ databases">
        <title>Complete genome of flavobacterium.</title>
        <authorList>
            <person name="Kwon Y.M."/>
            <person name="Kim S.-J."/>
        </authorList>
    </citation>
    <scope>NUCLEOTIDE SEQUENCE [LARGE SCALE GENOMIC DNA]</scope>
    <source>
        <strain evidence="1 2">DK169</strain>
    </source>
</reference>
<evidence type="ECO:0008006" key="3">
    <source>
        <dbReference type="Google" id="ProtNLM"/>
    </source>
</evidence>
<accession>A0A0Q1CH23</accession>
<evidence type="ECO:0000313" key="2">
    <source>
        <dbReference type="Proteomes" id="UP000050827"/>
    </source>
</evidence>
<proteinExistence type="predicted"/>
<dbReference type="PROSITE" id="PS51257">
    <property type="entry name" value="PROKAR_LIPOPROTEIN"/>
    <property type="match status" value="1"/>
</dbReference>
<dbReference type="RefSeq" id="WP_055394882.1">
    <property type="nucleotide sequence ID" value="NZ_LCTZ01000002.1"/>
</dbReference>
<evidence type="ECO:0000313" key="1">
    <source>
        <dbReference type="EMBL" id="KQC30228.1"/>
    </source>
</evidence>
<gene>
    <name evidence="1" type="ORF">AAY42_10340</name>
</gene>
<protein>
    <recommendedName>
        <fullName evidence="3">Lipoprotein</fullName>
    </recommendedName>
</protein>
<dbReference type="STRING" id="346185.AAY42_10340"/>
<name>A0A0Q1CH23_9FLAO</name>
<keyword evidence="2" id="KW-1185">Reference proteome</keyword>
<dbReference type="Proteomes" id="UP000050827">
    <property type="component" value="Unassembled WGS sequence"/>
</dbReference>